<keyword evidence="2" id="KW-1185">Reference proteome</keyword>
<evidence type="ECO:0000313" key="2">
    <source>
        <dbReference type="Proteomes" id="UP000282957"/>
    </source>
</evidence>
<dbReference type="EMBL" id="SACL01000006">
    <property type="protein sequence ID" value="RVT95223.1"/>
    <property type="molecule type" value="Genomic_DNA"/>
</dbReference>
<dbReference type="RefSeq" id="WP_127788711.1">
    <property type="nucleotide sequence ID" value="NZ_SACL01000006.1"/>
</dbReference>
<accession>A0A437MCD6</accession>
<sequence>MNEEQQRLAMATTSIAVLRVAVAALIAASPQRGRIMEALEQYRPAPTAPDGAYMEAAVDELVMHITRFSGAGHTGGAH</sequence>
<dbReference type="AlphaFoldDB" id="A0A437MCD6"/>
<reference evidence="1 2" key="1">
    <citation type="submission" date="2019-01" db="EMBL/GenBank/DDBJ databases">
        <authorList>
            <person name="Chen W.-M."/>
        </authorList>
    </citation>
    <scope>NUCLEOTIDE SEQUENCE [LARGE SCALE GENOMIC DNA]</scope>
    <source>
        <strain evidence="1 2">CCP-6</strain>
    </source>
</reference>
<proteinExistence type="predicted"/>
<evidence type="ECO:0000313" key="1">
    <source>
        <dbReference type="EMBL" id="RVT95223.1"/>
    </source>
</evidence>
<protein>
    <submittedName>
        <fullName evidence="1">Uncharacterized protein</fullName>
    </submittedName>
</protein>
<name>A0A437MCD6_9PROT</name>
<dbReference type="Proteomes" id="UP000282957">
    <property type="component" value="Unassembled WGS sequence"/>
</dbReference>
<organism evidence="1 2">
    <name type="scientific">Rhodovarius crocodyli</name>
    <dbReference type="NCBI Taxonomy" id="1979269"/>
    <lineage>
        <taxon>Bacteria</taxon>
        <taxon>Pseudomonadati</taxon>
        <taxon>Pseudomonadota</taxon>
        <taxon>Alphaproteobacteria</taxon>
        <taxon>Acetobacterales</taxon>
        <taxon>Roseomonadaceae</taxon>
        <taxon>Rhodovarius</taxon>
    </lineage>
</organism>
<comment type="caution">
    <text evidence="1">The sequence shown here is derived from an EMBL/GenBank/DDBJ whole genome shotgun (WGS) entry which is preliminary data.</text>
</comment>
<gene>
    <name evidence="1" type="ORF">EOD42_16695</name>
</gene>